<evidence type="ECO:0000313" key="6">
    <source>
        <dbReference type="EMBL" id="TDL79674.1"/>
    </source>
</evidence>
<proteinExistence type="predicted"/>
<organism evidence="6 7">
    <name type="scientific">Palleronia sediminis</name>
    <dbReference type="NCBI Taxonomy" id="2547833"/>
    <lineage>
        <taxon>Bacteria</taxon>
        <taxon>Pseudomonadati</taxon>
        <taxon>Pseudomonadota</taxon>
        <taxon>Alphaproteobacteria</taxon>
        <taxon>Rhodobacterales</taxon>
        <taxon>Roseobacteraceae</taxon>
        <taxon>Palleronia</taxon>
    </lineage>
</organism>
<dbReference type="GO" id="GO:0010181">
    <property type="term" value="F:FMN binding"/>
    <property type="evidence" value="ECO:0007669"/>
    <property type="project" value="InterPro"/>
</dbReference>
<keyword evidence="2" id="KW-0285">Flavoprotein</keyword>
<dbReference type="PANTHER" id="PTHR10851">
    <property type="entry name" value="PYRIDOXINE-5-PHOSPHATE OXIDASE"/>
    <property type="match status" value="1"/>
</dbReference>
<evidence type="ECO:0000256" key="3">
    <source>
        <dbReference type="ARBA" id="ARBA00022643"/>
    </source>
</evidence>
<dbReference type="InterPro" id="IPR012349">
    <property type="entry name" value="Split_barrel_FMN-bd"/>
</dbReference>
<dbReference type="Proteomes" id="UP000295701">
    <property type="component" value="Unassembled WGS sequence"/>
</dbReference>
<dbReference type="Pfam" id="PF12766">
    <property type="entry name" value="Pyridox_oxase_2"/>
    <property type="match status" value="1"/>
</dbReference>
<evidence type="ECO:0000259" key="5">
    <source>
        <dbReference type="Pfam" id="PF12766"/>
    </source>
</evidence>
<dbReference type="OrthoDB" id="5120525at2"/>
<dbReference type="SUPFAM" id="SSF50475">
    <property type="entry name" value="FMN-binding split barrel"/>
    <property type="match status" value="1"/>
</dbReference>
<dbReference type="GO" id="GO:0008615">
    <property type="term" value="P:pyridoxine biosynthetic process"/>
    <property type="evidence" value="ECO:0007669"/>
    <property type="project" value="InterPro"/>
</dbReference>
<evidence type="ECO:0000256" key="1">
    <source>
        <dbReference type="ARBA" id="ARBA00001917"/>
    </source>
</evidence>
<dbReference type="AlphaFoldDB" id="A0A4R6AAB5"/>
<gene>
    <name evidence="6" type="ORF">E2L08_08695</name>
</gene>
<comment type="cofactor">
    <cofactor evidence="1">
        <name>FMN</name>
        <dbReference type="ChEBI" id="CHEBI:58210"/>
    </cofactor>
</comment>
<reference evidence="6 7" key="1">
    <citation type="submission" date="2019-03" db="EMBL/GenBank/DDBJ databases">
        <title>Primorskyibacter sp. SS33 isolated from sediments.</title>
        <authorList>
            <person name="Xunke S."/>
        </authorList>
    </citation>
    <scope>NUCLEOTIDE SEQUENCE [LARGE SCALE GENOMIC DNA]</scope>
    <source>
        <strain evidence="6 7">SS33</strain>
    </source>
</reference>
<name>A0A4R6AAB5_9RHOB</name>
<protein>
    <submittedName>
        <fullName evidence="6">Pyridoxamine 5'-phosphate oxidase</fullName>
    </submittedName>
</protein>
<dbReference type="EMBL" id="SNAA01000008">
    <property type="protein sequence ID" value="TDL79674.1"/>
    <property type="molecule type" value="Genomic_DNA"/>
</dbReference>
<evidence type="ECO:0000313" key="7">
    <source>
        <dbReference type="Proteomes" id="UP000295701"/>
    </source>
</evidence>
<dbReference type="RefSeq" id="WP_133396685.1">
    <property type="nucleotide sequence ID" value="NZ_SNAA01000008.1"/>
</dbReference>
<evidence type="ECO:0000256" key="2">
    <source>
        <dbReference type="ARBA" id="ARBA00022630"/>
    </source>
</evidence>
<keyword evidence="4" id="KW-0560">Oxidoreductase</keyword>
<feature type="domain" description="Pyridoxamine 5'-phosphate oxidase Alr4036 family FMN-binding" evidence="5">
    <location>
        <begin position="26"/>
        <end position="100"/>
    </location>
</feature>
<accession>A0A4R6AAB5</accession>
<dbReference type="PANTHER" id="PTHR10851:SF0">
    <property type="entry name" value="PYRIDOXINE-5'-PHOSPHATE OXIDASE"/>
    <property type="match status" value="1"/>
</dbReference>
<dbReference type="InterPro" id="IPR024624">
    <property type="entry name" value="Pyridox_Oxase_Alr4036_FMN-bd"/>
</dbReference>
<dbReference type="InterPro" id="IPR000659">
    <property type="entry name" value="Pyridox_Oxase"/>
</dbReference>
<dbReference type="GO" id="GO:0004733">
    <property type="term" value="F:pyridoxamine phosphate oxidase activity"/>
    <property type="evidence" value="ECO:0007669"/>
    <property type="project" value="InterPro"/>
</dbReference>
<keyword evidence="3" id="KW-0288">FMN</keyword>
<evidence type="ECO:0000256" key="4">
    <source>
        <dbReference type="ARBA" id="ARBA00023002"/>
    </source>
</evidence>
<dbReference type="Gene3D" id="2.30.110.10">
    <property type="entry name" value="Electron Transport, Fmn-binding Protein, Chain A"/>
    <property type="match status" value="1"/>
</dbReference>
<sequence>MSEPTLGAFLAGAWDILATSAGGAGDARQAALASIGPDGGPRVRTVILRAADRAEAAVELHTDLASAKIDELRAEPRAALLFWSAERQVQIRARGPVAILTGAAVEDRWRDVPDAARANYGGAPVPLTPLDAPGDWRETRERARFAVLRMEIDALDLVRLGARHLRATYDAADGFTGQWRAP</sequence>
<keyword evidence="7" id="KW-1185">Reference proteome</keyword>
<comment type="caution">
    <text evidence="6">The sequence shown here is derived from an EMBL/GenBank/DDBJ whole genome shotgun (WGS) entry which is preliminary data.</text>
</comment>